<reference evidence="2" key="1">
    <citation type="submission" date="2013-04" db="UniProtKB">
        <authorList>
            <consortium name="EnsemblPlants"/>
        </authorList>
    </citation>
    <scope>IDENTIFICATION</scope>
</reference>
<dbReference type="EnsemblPlants" id="OB02G21180.1">
    <property type="protein sequence ID" value="OB02G21180.1"/>
    <property type="gene ID" value="OB02G21180"/>
</dbReference>
<dbReference type="Gramene" id="OB02G21180.1">
    <property type="protein sequence ID" value="OB02G21180.1"/>
    <property type="gene ID" value="OB02G21180"/>
</dbReference>
<name>J3LBV1_ORYBR</name>
<evidence type="ECO:0000256" key="1">
    <source>
        <dbReference type="SAM" id="MobiDB-lite"/>
    </source>
</evidence>
<feature type="region of interest" description="Disordered" evidence="1">
    <location>
        <begin position="27"/>
        <end position="61"/>
    </location>
</feature>
<sequence>MPSIVSSTAARRAQEAQRCALTRVSMKRSPSNRCANRPSALDGASDVANKNKSRQKQRCGDTNLPISKHYIKLSTFSPSLHVHHQHALKNNTPPLRPQRWTFISRPLTGISARRFIDDGIDRIIYDGQRLYQPGITTVVTSYMTYGVQPKIGGPMSHPEFNRKPNS</sequence>
<evidence type="ECO:0000313" key="3">
    <source>
        <dbReference type="Proteomes" id="UP000006038"/>
    </source>
</evidence>
<evidence type="ECO:0000313" key="2">
    <source>
        <dbReference type="EnsemblPlants" id="OB02G21180.1"/>
    </source>
</evidence>
<organism evidence="2">
    <name type="scientific">Oryza brachyantha</name>
    <name type="common">malo sina</name>
    <dbReference type="NCBI Taxonomy" id="4533"/>
    <lineage>
        <taxon>Eukaryota</taxon>
        <taxon>Viridiplantae</taxon>
        <taxon>Streptophyta</taxon>
        <taxon>Embryophyta</taxon>
        <taxon>Tracheophyta</taxon>
        <taxon>Spermatophyta</taxon>
        <taxon>Magnoliopsida</taxon>
        <taxon>Liliopsida</taxon>
        <taxon>Poales</taxon>
        <taxon>Poaceae</taxon>
        <taxon>BOP clade</taxon>
        <taxon>Oryzoideae</taxon>
        <taxon>Oryzeae</taxon>
        <taxon>Oryzinae</taxon>
        <taxon>Oryza</taxon>
    </lineage>
</organism>
<protein>
    <submittedName>
        <fullName evidence="2">Uncharacterized protein</fullName>
    </submittedName>
</protein>
<dbReference type="HOGENOM" id="CLU_1605238_0_0_1"/>
<proteinExistence type="predicted"/>
<accession>J3LBV1</accession>
<keyword evidence="3" id="KW-1185">Reference proteome</keyword>
<dbReference type="AlphaFoldDB" id="J3LBV1"/>
<dbReference type="Proteomes" id="UP000006038">
    <property type="component" value="Unassembled WGS sequence"/>
</dbReference>